<evidence type="ECO:0000313" key="1">
    <source>
        <dbReference type="EMBL" id="GFD10707.1"/>
    </source>
</evidence>
<sequence length="41" mass="4313">GADLNPYVPSYRLFDDLNVLGNFRASGTPGTSGPSMLGARK</sequence>
<dbReference type="EMBL" id="BKCJ011254087">
    <property type="protein sequence ID" value="GFD10707.1"/>
    <property type="molecule type" value="Genomic_DNA"/>
</dbReference>
<accession>A0A699TKL9</accession>
<name>A0A699TKL9_TANCI</name>
<gene>
    <name evidence="1" type="ORF">Tci_882676</name>
</gene>
<protein>
    <submittedName>
        <fullName evidence="1">TOM1-like protein 6</fullName>
    </submittedName>
</protein>
<dbReference type="AlphaFoldDB" id="A0A699TKL9"/>
<proteinExistence type="predicted"/>
<comment type="caution">
    <text evidence="1">The sequence shown here is derived from an EMBL/GenBank/DDBJ whole genome shotgun (WGS) entry which is preliminary data.</text>
</comment>
<organism evidence="1">
    <name type="scientific">Tanacetum cinerariifolium</name>
    <name type="common">Dalmatian daisy</name>
    <name type="synonym">Chrysanthemum cinerariifolium</name>
    <dbReference type="NCBI Taxonomy" id="118510"/>
    <lineage>
        <taxon>Eukaryota</taxon>
        <taxon>Viridiplantae</taxon>
        <taxon>Streptophyta</taxon>
        <taxon>Embryophyta</taxon>
        <taxon>Tracheophyta</taxon>
        <taxon>Spermatophyta</taxon>
        <taxon>Magnoliopsida</taxon>
        <taxon>eudicotyledons</taxon>
        <taxon>Gunneridae</taxon>
        <taxon>Pentapetalae</taxon>
        <taxon>asterids</taxon>
        <taxon>campanulids</taxon>
        <taxon>Asterales</taxon>
        <taxon>Asteraceae</taxon>
        <taxon>Asteroideae</taxon>
        <taxon>Anthemideae</taxon>
        <taxon>Anthemidinae</taxon>
        <taxon>Tanacetum</taxon>
    </lineage>
</organism>
<reference evidence="1" key="1">
    <citation type="journal article" date="2019" name="Sci. Rep.">
        <title>Draft genome of Tanacetum cinerariifolium, the natural source of mosquito coil.</title>
        <authorList>
            <person name="Yamashiro T."/>
            <person name="Shiraishi A."/>
            <person name="Satake H."/>
            <person name="Nakayama K."/>
        </authorList>
    </citation>
    <scope>NUCLEOTIDE SEQUENCE</scope>
</reference>
<feature type="non-terminal residue" evidence="1">
    <location>
        <position position="1"/>
    </location>
</feature>